<comment type="caution">
    <text evidence="8">The sequence shown here is derived from an EMBL/GenBank/DDBJ whole genome shotgun (WGS) entry which is preliminary data.</text>
</comment>
<dbReference type="Pfam" id="PF13639">
    <property type="entry name" value="zf-RING_2"/>
    <property type="match status" value="1"/>
</dbReference>
<dbReference type="Proteomes" id="UP000287166">
    <property type="component" value="Unassembled WGS sequence"/>
</dbReference>
<dbReference type="SUPFAM" id="SSF57850">
    <property type="entry name" value="RING/U-box"/>
    <property type="match status" value="1"/>
</dbReference>
<proteinExistence type="predicted"/>
<evidence type="ECO:0000256" key="5">
    <source>
        <dbReference type="SAM" id="Coils"/>
    </source>
</evidence>
<organism evidence="8 9">
    <name type="scientific">Sparassis crispa</name>
    <dbReference type="NCBI Taxonomy" id="139825"/>
    <lineage>
        <taxon>Eukaryota</taxon>
        <taxon>Fungi</taxon>
        <taxon>Dikarya</taxon>
        <taxon>Basidiomycota</taxon>
        <taxon>Agaricomycotina</taxon>
        <taxon>Agaricomycetes</taxon>
        <taxon>Polyporales</taxon>
        <taxon>Sparassidaceae</taxon>
        <taxon>Sparassis</taxon>
    </lineage>
</organism>
<dbReference type="Gene3D" id="3.30.40.10">
    <property type="entry name" value="Zinc/RING finger domain, C3HC4 (zinc finger)"/>
    <property type="match status" value="1"/>
</dbReference>
<feature type="coiled-coil region" evidence="5">
    <location>
        <begin position="38"/>
        <end position="135"/>
    </location>
</feature>
<feature type="compositionally biased region" description="Polar residues" evidence="6">
    <location>
        <begin position="335"/>
        <end position="351"/>
    </location>
</feature>
<evidence type="ECO:0000313" key="8">
    <source>
        <dbReference type="EMBL" id="GBE80174.1"/>
    </source>
</evidence>
<gene>
    <name evidence="8" type="ORF">SCP_0213840</name>
</gene>
<evidence type="ECO:0000313" key="9">
    <source>
        <dbReference type="Proteomes" id="UP000287166"/>
    </source>
</evidence>
<dbReference type="PANTHER" id="PTHR12109:SF3">
    <property type="entry name" value="RING FINGER PROTEIN 141"/>
    <property type="match status" value="1"/>
</dbReference>
<keyword evidence="1" id="KW-0479">Metal-binding</keyword>
<dbReference type="SMART" id="SM00184">
    <property type="entry name" value="RING"/>
    <property type="match status" value="1"/>
</dbReference>
<dbReference type="GeneID" id="38777091"/>
<dbReference type="InParanoid" id="A0A401GDB9"/>
<dbReference type="OrthoDB" id="1923159at2759"/>
<keyword evidence="3" id="KW-0862">Zinc</keyword>
<evidence type="ECO:0000256" key="6">
    <source>
        <dbReference type="SAM" id="MobiDB-lite"/>
    </source>
</evidence>
<keyword evidence="2 4" id="KW-0863">Zinc-finger</keyword>
<sequence length="396" mass="44106">MDHQSHPDNGYDINKAHDGNGNAEASGSIAPPTLEIHIRRALKGAQALQEELATLQKRNGALQRRLDVLEQDGQVDVQPRRGRGARPTVSGLQVQVQELKDQIKKLEKDKKKDKRKIEKLKLKEVKEDAVDLQEAAFEVGDTAYRMRKLLRRFHDLMLSPSLEEGEECPVCMESLVPTKCASLPCDHTFCADCIQQLSPGKDDLTCPQCRKVWPRDEPEAIQYTASQQWDALLDVAKDWACMDHRREDDTSEEEAEEEFIDDGIPDATSSEVSAPHDQDPLATSPEPEVEPKPQELDFEPGVRASPKRRRAVTLESSPEPDDAVAPEAIAAVPETQHNGTTLNDASTSNDAGASKQERPATPPNVATPLYAQSPNSEKRKRMEDLAARRSSKRSRY</sequence>
<dbReference type="InterPro" id="IPR017907">
    <property type="entry name" value="Znf_RING_CS"/>
</dbReference>
<feature type="domain" description="RING-type" evidence="7">
    <location>
        <begin position="168"/>
        <end position="210"/>
    </location>
</feature>
<dbReference type="PANTHER" id="PTHR12109">
    <property type="entry name" value="RING FINGER PROTEIN 141-RELATED"/>
    <property type="match status" value="1"/>
</dbReference>
<dbReference type="AlphaFoldDB" id="A0A401GDB9"/>
<dbReference type="EMBL" id="BFAD01000002">
    <property type="protein sequence ID" value="GBE80174.1"/>
    <property type="molecule type" value="Genomic_DNA"/>
</dbReference>
<evidence type="ECO:0000256" key="4">
    <source>
        <dbReference type="PROSITE-ProRule" id="PRU00175"/>
    </source>
</evidence>
<dbReference type="CDD" id="cd16449">
    <property type="entry name" value="RING-HC"/>
    <property type="match status" value="1"/>
</dbReference>
<feature type="region of interest" description="Disordered" evidence="6">
    <location>
        <begin position="264"/>
        <end position="396"/>
    </location>
</feature>
<evidence type="ECO:0000256" key="2">
    <source>
        <dbReference type="ARBA" id="ARBA00022771"/>
    </source>
</evidence>
<dbReference type="PROSITE" id="PS00518">
    <property type="entry name" value="ZF_RING_1"/>
    <property type="match status" value="1"/>
</dbReference>
<name>A0A401GDB9_9APHY</name>
<dbReference type="RefSeq" id="XP_027611087.1">
    <property type="nucleotide sequence ID" value="XM_027755286.1"/>
</dbReference>
<dbReference type="STRING" id="139825.A0A401GDB9"/>
<dbReference type="GO" id="GO:0004842">
    <property type="term" value="F:ubiquitin-protein transferase activity"/>
    <property type="evidence" value="ECO:0007669"/>
    <property type="project" value="TreeGrafter"/>
</dbReference>
<dbReference type="InterPro" id="IPR001841">
    <property type="entry name" value="Znf_RING"/>
</dbReference>
<dbReference type="PROSITE" id="PS50089">
    <property type="entry name" value="ZF_RING_2"/>
    <property type="match status" value="1"/>
</dbReference>
<keyword evidence="9" id="KW-1185">Reference proteome</keyword>
<reference evidence="8 9" key="1">
    <citation type="journal article" date="2018" name="Sci. Rep.">
        <title>Genome sequence of the cauliflower mushroom Sparassis crispa (Hanabiratake) and its association with beneficial usage.</title>
        <authorList>
            <person name="Kiyama R."/>
            <person name="Furutani Y."/>
            <person name="Kawaguchi K."/>
            <person name="Nakanishi T."/>
        </authorList>
    </citation>
    <scope>NUCLEOTIDE SEQUENCE [LARGE SCALE GENOMIC DNA]</scope>
</reference>
<dbReference type="GO" id="GO:0051865">
    <property type="term" value="P:protein autoubiquitination"/>
    <property type="evidence" value="ECO:0007669"/>
    <property type="project" value="TreeGrafter"/>
</dbReference>
<dbReference type="InterPro" id="IPR047126">
    <property type="entry name" value="RNF141-like"/>
</dbReference>
<feature type="compositionally biased region" description="Low complexity" evidence="6">
    <location>
        <begin position="325"/>
        <end position="334"/>
    </location>
</feature>
<feature type="region of interest" description="Disordered" evidence="6">
    <location>
        <begin position="1"/>
        <end position="28"/>
    </location>
</feature>
<protein>
    <recommendedName>
        <fullName evidence="7">RING-type domain-containing protein</fullName>
    </recommendedName>
</protein>
<accession>A0A401GDB9</accession>
<evidence type="ECO:0000256" key="1">
    <source>
        <dbReference type="ARBA" id="ARBA00022723"/>
    </source>
</evidence>
<keyword evidence="5" id="KW-0175">Coiled coil</keyword>
<dbReference type="GO" id="GO:0008270">
    <property type="term" value="F:zinc ion binding"/>
    <property type="evidence" value="ECO:0007669"/>
    <property type="project" value="UniProtKB-KW"/>
</dbReference>
<feature type="compositionally biased region" description="Basic and acidic residues" evidence="6">
    <location>
        <begin position="376"/>
        <end position="387"/>
    </location>
</feature>
<evidence type="ECO:0000256" key="3">
    <source>
        <dbReference type="ARBA" id="ARBA00022833"/>
    </source>
</evidence>
<evidence type="ECO:0000259" key="7">
    <source>
        <dbReference type="PROSITE" id="PS50089"/>
    </source>
</evidence>
<dbReference type="InterPro" id="IPR013083">
    <property type="entry name" value="Znf_RING/FYVE/PHD"/>
</dbReference>